<feature type="domain" description="HTH lysR-type" evidence="5">
    <location>
        <begin position="1"/>
        <end position="58"/>
    </location>
</feature>
<organism evidence="6 7">
    <name type="scientific">Stanieria cyanosphaera (strain ATCC 29371 / PCC 7437)</name>
    <dbReference type="NCBI Taxonomy" id="111780"/>
    <lineage>
        <taxon>Bacteria</taxon>
        <taxon>Bacillati</taxon>
        <taxon>Cyanobacteriota</taxon>
        <taxon>Cyanophyceae</taxon>
        <taxon>Pleurocapsales</taxon>
        <taxon>Dermocarpellaceae</taxon>
        <taxon>Stanieria</taxon>
    </lineage>
</organism>
<dbReference type="CDD" id="cd08414">
    <property type="entry name" value="PBP2_LTTR_aromatics_like"/>
    <property type="match status" value="1"/>
</dbReference>
<dbReference type="PANTHER" id="PTHR30346:SF0">
    <property type="entry name" value="HCA OPERON TRANSCRIPTIONAL ACTIVATOR HCAR"/>
    <property type="match status" value="1"/>
</dbReference>
<dbReference type="Proteomes" id="UP000010473">
    <property type="component" value="Chromosome"/>
</dbReference>
<dbReference type="SUPFAM" id="SSF46785">
    <property type="entry name" value="Winged helix' DNA-binding domain"/>
    <property type="match status" value="1"/>
</dbReference>
<evidence type="ECO:0000313" key="6">
    <source>
        <dbReference type="EMBL" id="AFZ36716.1"/>
    </source>
</evidence>
<keyword evidence="3" id="KW-0238">DNA-binding</keyword>
<dbReference type="PRINTS" id="PR00039">
    <property type="entry name" value="HTHLYSR"/>
</dbReference>
<evidence type="ECO:0000256" key="2">
    <source>
        <dbReference type="ARBA" id="ARBA00023015"/>
    </source>
</evidence>
<dbReference type="STRING" id="111780.Sta7437_3209"/>
<dbReference type="GO" id="GO:0003700">
    <property type="term" value="F:DNA-binding transcription factor activity"/>
    <property type="evidence" value="ECO:0007669"/>
    <property type="project" value="InterPro"/>
</dbReference>
<dbReference type="Gene3D" id="3.40.190.10">
    <property type="entry name" value="Periplasmic binding protein-like II"/>
    <property type="match status" value="2"/>
</dbReference>
<dbReference type="Gene3D" id="1.10.10.10">
    <property type="entry name" value="Winged helix-like DNA-binding domain superfamily/Winged helix DNA-binding domain"/>
    <property type="match status" value="1"/>
</dbReference>
<proteinExistence type="inferred from homology"/>
<accession>K9XX90</accession>
<reference evidence="7" key="1">
    <citation type="journal article" date="2013" name="Proc. Natl. Acad. Sci. U.S.A.">
        <title>Improving the coverage of the cyanobacterial phylum using diversity-driven genome sequencing.</title>
        <authorList>
            <person name="Shih P.M."/>
            <person name="Wu D."/>
            <person name="Latifi A."/>
            <person name="Axen S.D."/>
            <person name="Fewer D.P."/>
            <person name="Talla E."/>
            <person name="Calteau A."/>
            <person name="Cai F."/>
            <person name="Tandeau de Marsac N."/>
            <person name="Rippka R."/>
            <person name="Herdman M."/>
            <person name="Sivonen K."/>
            <person name="Coursin T."/>
            <person name="Laurent T."/>
            <person name="Goodwin L."/>
            <person name="Nolan M."/>
            <person name="Davenport K.W."/>
            <person name="Han C.S."/>
            <person name="Rubin E.M."/>
            <person name="Eisen J.A."/>
            <person name="Woyke T."/>
            <person name="Gugger M."/>
            <person name="Kerfeld C.A."/>
        </authorList>
    </citation>
    <scope>NUCLEOTIDE SEQUENCE [LARGE SCALE GENOMIC DNA]</scope>
    <source>
        <strain evidence="7">ATCC 29371 / PCC 7437</strain>
    </source>
</reference>
<dbReference type="SUPFAM" id="SSF53850">
    <property type="entry name" value="Periplasmic binding protein-like II"/>
    <property type="match status" value="1"/>
</dbReference>
<dbReference type="PATRIC" id="fig|111780.3.peg.3327"/>
<dbReference type="RefSeq" id="WP_015194378.1">
    <property type="nucleotide sequence ID" value="NC_019748.1"/>
</dbReference>
<dbReference type="InterPro" id="IPR036390">
    <property type="entry name" value="WH_DNA-bd_sf"/>
</dbReference>
<dbReference type="OrthoDB" id="9803735at2"/>
<dbReference type="GO" id="GO:0003677">
    <property type="term" value="F:DNA binding"/>
    <property type="evidence" value="ECO:0007669"/>
    <property type="project" value="UniProtKB-KW"/>
</dbReference>
<dbReference type="Pfam" id="PF00126">
    <property type="entry name" value="HTH_1"/>
    <property type="match status" value="1"/>
</dbReference>
<keyword evidence="4" id="KW-0804">Transcription</keyword>
<dbReference type="FunFam" id="1.10.10.10:FF:000001">
    <property type="entry name" value="LysR family transcriptional regulator"/>
    <property type="match status" value="1"/>
</dbReference>
<dbReference type="InterPro" id="IPR000847">
    <property type="entry name" value="LysR_HTH_N"/>
</dbReference>
<dbReference type="PANTHER" id="PTHR30346">
    <property type="entry name" value="TRANSCRIPTIONAL DUAL REGULATOR HCAR-RELATED"/>
    <property type="match status" value="1"/>
</dbReference>
<comment type="similarity">
    <text evidence="1">Belongs to the LysR transcriptional regulatory family.</text>
</comment>
<dbReference type="AlphaFoldDB" id="K9XX90"/>
<protein>
    <submittedName>
        <fullName evidence="6">Transcriptional regulator, LysR family</fullName>
    </submittedName>
</protein>
<keyword evidence="7" id="KW-1185">Reference proteome</keyword>
<dbReference type="HOGENOM" id="CLU_039613_6_4_3"/>
<evidence type="ECO:0000256" key="4">
    <source>
        <dbReference type="ARBA" id="ARBA00023163"/>
    </source>
</evidence>
<dbReference type="EMBL" id="CP003653">
    <property type="protein sequence ID" value="AFZ36716.1"/>
    <property type="molecule type" value="Genomic_DNA"/>
</dbReference>
<dbReference type="InterPro" id="IPR036388">
    <property type="entry name" value="WH-like_DNA-bd_sf"/>
</dbReference>
<dbReference type="InterPro" id="IPR005119">
    <property type="entry name" value="LysR_subst-bd"/>
</dbReference>
<evidence type="ECO:0000259" key="5">
    <source>
        <dbReference type="PROSITE" id="PS50931"/>
    </source>
</evidence>
<dbReference type="KEGG" id="scs:Sta7437_3209"/>
<evidence type="ECO:0000313" key="7">
    <source>
        <dbReference type="Proteomes" id="UP000010473"/>
    </source>
</evidence>
<dbReference type="Pfam" id="PF03466">
    <property type="entry name" value="LysR_substrate"/>
    <property type="match status" value="1"/>
</dbReference>
<evidence type="ECO:0000256" key="1">
    <source>
        <dbReference type="ARBA" id="ARBA00009437"/>
    </source>
</evidence>
<name>K9XX90_STAC7</name>
<dbReference type="GO" id="GO:0032993">
    <property type="term" value="C:protein-DNA complex"/>
    <property type="evidence" value="ECO:0007669"/>
    <property type="project" value="TreeGrafter"/>
</dbReference>
<dbReference type="PROSITE" id="PS50931">
    <property type="entry name" value="HTH_LYSR"/>
    <property type="match status" value="1"/>
</dbReference>
<evidence type="ECO:0000256" key="3">
    <source>
        <dbReference type="ARBA" id="ARBA00023125"/>
    </source>
</evidence>
<gene>
    <name evidence="6" type="ordered locus">Sta7437_3209</name>
</gene>
<keyword evidence="2" id="KW-0805">Transcription regulation</keyword>
<sequence>MELRHLHYFITVAEELHFSRAAQKLHIAQPPLSQQIRNLEAELGIKLFERTKRKVELTVAGKAFLVEARQVFAQVEKAVQIAQQADRGEIGRLMIGFNSSATYSVLPTILHRFRQAHPQIELVLKELTTSQQLEYLNRQQIDLGLLYLPLKEDNQLSYVRVYQESLVVAISATHPLAVETKISLSQLSQESLILPPHHLGEALYKEISKLLEQHNFVPQRVQEAIQLQTAISLVVGGIGVAIVPASLQNLQRAGVVYKTLQETTPEIEIGAVWRKHDSSPILNRFLDIIKTNKHLMGRRNAEDF</sequence>
<dbReference type="eggNOG" id="COG0583">
    <property type="taxonomic scope" value="Bacteria"/>
</dbReference>